<sequence>MYCTEDIDECKNTSICPENSVCQNTNGSFSCVCDSGYSQAAGKCVECALNTYGQNCASQCSCDFSNTQLCDKKNGTCYCKEGWQGASCTEDVLECANTTICGSNAKCLETNGSYICNCDVGYKKDAFGSCVDVDECSLGSDTCHENADCANTVGNFTCSCKTGFSWDGHSCTACDSTHYGVDCSSPCTCIEDNTVDCNDVTGQCNCKTTWNGTNCDVDVNECVLGTDDCNSTIEICVNRDDGWNCSCRYGSTSGVCNEMTTTTMTESTYESTQTTVQSTVASSKSTEASPTTGGRNITTTTMTESTYESTQTTVQSTVASSQSTEPSPTTTAGSESTTKDDNFQLILGLGVGITLLIIAIFIGIIVWCFLRDPSLSSTDDDFENTSDQQGMYFSSGMPTKIDSWGRYGSPYSPPRTWSPEPVMTMLNSQAFHGNKLLYNQTKR</sequence>
<dbReference type="InterPro" id="IPR051586">
    <property type="entry name" value="PKC-binding_NELL"/>
</dbReference>
<evidence type="ECO:0000256" key="5">
    <source>
        <dbReference type="ARBA" id="ARBA00022737"/>
    </source>
</evidence>
<keyword evidence="4" id="KW-0732">Signal</keyword>
<comment type="caution">
    <text evidence="11">Lacks conserved residue(s) required for the propagation of feature annotation.</text>
</comment>
<dbReference type="InterPro" id="IPR001881">
    <property type="entry name" value="EGF-like_Ca-bd_dom"/>
</dbReference>
<evidence type="ECO:0000256" key="12">
    <source>
        <dbReference type="SAM" id="MobiDB-lite"/>
    </source>
</evidence>
<evidence type="ECO:0000256" key="9">
    <source>
        <dbReference type="ARBA" id="ARBA00023157"/>
    </source>
</evidence>
<dbReference type="GO" id="GO:0048731">
    <property type="term" value="P:system development"/>
    <property type="evidence" value="ECO:0007669"/>
    <property type="project" value="UniProtKB-ARBA"/>
</dbReference>
<dbReference type="HOGENOM" id="CLU_618564_0_0_1"/>
<dbReference type="Pfam" id="PF12947">
    <property type="entry name" value="EGF_3"/>
    <property type="match status" value="1"/>
</dbReference>
<dbReference type="PRINTS" id="PR00011">
    <property type="entry name" value="EGFLAMININ"/>
</dbReference>
<dbReference type="InterPro" id="IPR018097">
    <property type="entry name" value="EGF_Ca-bd_CS"/>
</dbReference>
<keyword evidence="8 13" id="KW-0472">Membrane</keyword>
<keyword evidence="6" id="KW-0106">Calcium</keyword>
<keyword evidence="9" id="KW-1015">Disulfide bond</keyword>
<dbReference type="SMART" id="SM00181">
    <property type="entry name" value="EGF"/>
    <property type="match status" value="6"/>
</dbReference>
<keyword evidence="2 11" id="KW-0245">EGF-like domain</keyword>
<dbReference type="PROSITE" id="PS50026">
    <property type="entry name" value="EGF_3"/>
    <property type="match status" value="3"/>
</dbReference>
<dbReference type="EMBL" id="JH818272">
    <property type="protein sequence ID" value="EKC32512.1"/>
    <property type="molecule type" value="Genomic_DNA"/>
</dbReference>
<feature type="domain" description="EGF-like" evidence="14">
    <location>
        <begin position="132"/>
        <end position="172"/>
    </location>
</feature>
<keyword evidence="10" id="KW-0325">Glycoprotein</keyword>
<name>K1Q6W9_MAGGI</name>
<dbReference type="PROSITE" id="PS01186">
    <property type="entry name" value="EGF_2"/>
    <property type="match status" value="2"/>
</dbReference>
<dbReference type="GO" id="GO:0005509">
    <property type="term" value="F:calcium ion binding"/>
    <property type="evidence" value="ECO:0007669"/>
    <property type="project" value="InterPro"/>
</dbReference>
<dbReference type="PROSITE" id="PS01187">
    <property type="entry name" value="EGF_CA"/>
    <property type="match status" value="1"/>
</dbReference>
<dbReference type="GO" id="GO:0008201">
    <property type="term" value="F:heparin binding"/>
    <property type="evidence" value="ECO:0007669"/>
    <property type="project" value="TreeGrafter"/>
</dbReference>
<dbReference type="InParanoid" id="K1Q6W9"/>
<feature type="domain" description="EGF-like" evidence="14">
    <location>
        <begin position="6"/>
        <end position="45"/>
    </location>
</feature>
<dbReference type="Pfam" id="PF07645">
    <property type="entry name" value="EGF_CA"/>
    <property type="match status" value="3"/>
</dbReference>
<dbReference type="CDD" id="cd00054">
    <property type="entry name" value="EGF_CA"/>
    <property type="match status" value="3"/>
</dbReference>
<evidence type="ECO:0000256" key="11">
    <source>
        <dbReference type="PROSITE-ProRule" id="PRU00076"/>
    </source>
</evidence>
<organism evidence="15">
    <name type="scientific">Magallana gigas</name>
    <name type="common">Pacific oyster</name>
    <name type="synonym">Crassostrea gigas</name>
    <dbReference type="NCBI Taxonomy" id="29159"/>
    <lineage>
        <taxon>Eukaryota</taxon>
        <taxon>Metazoa</taxon>
        <taxon>Spiralia</taxon>
        <taxon>Lophotrochozoa</taxon>
        <taxon>Mollusca</taxon>
        <taxon>Bivalvia</taxon>
        <taxon>Autobranchia</taxon>
        <taxon>Pteriomorphia</taxon>
        <taxon>Ostreida</taxon>
        <taxon>Ostreoidea</taxon>
        <taxon>Ostreidae</taxon>
        <taxon>Magallana</taxon>
    </lineage>
</organism>
<dbReference type="AlphaFoldDB" id="K1Q6W9"/>
<proteinExistence type="predicted"/>
<dbReference type="Gene3D" id="2.10.25.10">
    <property type="entry name" value="Laminin"/>
    <property type="match status" value="3"/>
</dbReference>
<gene>
    <name evidence="15" type="ORF">CGI_10007010</name>
</gene>
<evidence type="ECO:0000256" key="13">
    <source>
        <dbReference type="SAM" id="Phobius"/>
    </source>
</evidence>
<evidence type="ECO:0000313" key="15">
    <source>
        <dbReference type="EMBL" id="EKC32512.1"/>
    </source>
</evidence>
<dbReference type="PANTHER" id="PTHR24042:SF5">
    <property type="entry name" value="EGF-LIKE CALCIUM-BINDING DOMAIN-CONTAINING PROTEIN"/>
    <property type="match status" value="1"/>
</dbReference>
<dbReference type="FunFam" id="2.10.25.10:FF:000202">
    <property type="entry name" value="Multiple epidermal growth factor-like domains 8"/>
    <property type="match status" value="1"/>
</dbReference>
<dbReference type="InterPro" id="IPR049883">
    <property type="entry name" value="NOTCH1_EGF-like"/>
</dbReference>
<dbReference type="SUPFAM" id="SSF57196">
    <property type="entry name" value="EGF/Laminin"/>
    <property type="match status" value="1"/>
</dbReference>
<keyword evidence="3 13" id="KW-0812">Transmembrane</keyword>
<evidence type="ECO:0000256" key="10">
    <source>
        <dbReference type="ARBA" id="ARBA00023180"/>
    </source>
</evidence>
<feature type="domain" description="EGF-like" evidence="14">
    <location>
        <begin position="91"/>
        <end position="128"/>
    </location>
</feature>
<reference evidence="15" key="1">
    <citation type="journal article" date="2012" name="Nature">
        <title>The oyster genome reveals stress adaptation and complexity of shell formation.</title>
        <authorList>
            <person name="Zhang G."/>
            <person name="Fang X."/>
            <person name="Guo X."/>
            <person name="Li L."/>
            <person name="Luo R."/>
            <person name="Xu F."/>
            <person name="Yang P."/>
            <person name="Zhang L."/>
            <person name="Wang X."/>
            <person name="Qi H."/>
            <person name="Xiong Z."/>
            <person name="Que H."/>
            <person name="Xie Y."/>
            <person name="Holland P.W."/>
            <person name="Paps J."/>
            <person name="Zhu Y."/>
            <person name="Wu F."/>
            <person name="Chen Y."/>
            <person name="Wang J."/>
            <person name="Peng C."/>
            <person name="Meng J."/>
            <person name="Yang L."/>
            <person name="Liu J."/>
            <person name="Wen B."/>
            <person name="Zhang N."/>
            <person name="Huang Z."/>
            <person name="Zhu Q."/>
            <person name="Feng Y."/>
            <person name="Mount A."/>
            <person name="Hedgecock D."/>
            <person name="Xu Z."/>
            <person name="Liu Y."/>
            <person name="Domazet-Loso T."/>
            <person name="Du Y."/>
            <person name="Sun X."/>
            <person name="Zhang S."/>
            <person name="Liu B."/>
            <person name="Cheng P."/>
            <person name="Jiang X."/>
            <person name="Li J."/>
            <person name="Fan D."/>
            <person name="Wang W."/>
            <person name="Fu W."/>
            <person name="Wang T."/>
            <person name="Wang B."/>
            <person name="Zhang J."/>
            <person name="Peng Z."/>
            <person name="Li Y."/>
            <person name="Li N."/>
            <person name="Wang J."/>
            <person name="Chen M."/>
            <person name="He Y."/>
            <person name="Tan F."/>
            <person name="Song X."/>
            <person name="Zheng Q."/>
            <person name="Huang R."/>
            <person name="Yang H."/>
            <person name="Du X."/>
            <person name="Chen L."/>
            <person name="Yang M."/>
            <person name="Gaffney P.M."/>
            <person name="Wang S."/>
            <person name="Luo L."/>
            <person name="She Z."/>
            <person name="Ming Y."/>
            <person name="Huang W."/>
            <person name="Zhang S."/>
            <person name="Huang B."/>
            <person name="Zhang Y."/>
            <person name="Qu T."/>
            <person name="Ni P."/>
            <person name="Miao G."/>
            <person name="Wang J."/>
            <person name="Wang Q."/>
            <person name="Steinberg C.E."/>
            <person name="Wang H."/>
            <person name="Li N."/>
            <person name="Qian L."/>
            <person name="Zhang G."/>
            <person name="Li Y."/>
            <person name="Yang H."/>
            <person name="Liu X."/>
            <person name="Wang J."/>
            <person name="Yin Y."/>
            <person name="Wang J."/>
        </authorList>
    </citation>
    <scope>NUCLEOTIDE SEQUENCE [LARGE SCALE GENOMIC DNA]</scope>
    <source>
        <strain evidence="15">05x7-T-G4-1.051#20</strain>
    </source>
</reference>
<keyword evidence="7 13" id="KW-1133">Transmembrane helix</keyword>
<dbReference type="SMART" id="SM00179">
    <property type="entry name" value="EGF_CA"/>
    <property type="match status" value="4"/>
</dbReference>
<dbReference type="GO" id="GO:0016020">
    <property type="term" value="C:membrane"/>
    <property type="evidence" value="ECO:0007669"/>
    <property type="project" value="UniProtKB-SubCell"/>
</dbReference>
<evidence type="ECO:0000256" key="7">
    <source>
        <dbReference type="ARBA" id="ARBA00022989"/>
    </source>
</evidence>
<protein>
    <submittedName>
        <fullName evidence="15">Neurogenic locus notch-like protein 2</fullName>
    </submittedName>
</protein>
<dbReference type="InterPro" id="IPR000742">
    <property type="entry name" value="EGF"/>
</dbReference>
<evidence type="ECO:0000256" key="2">
    <source>
        <dbReference type="ARBA" id="ARBA00022536"/>
    </source>
</evidence>
<dbReference type="GO" id="GO:0005615">
    <property type="term" value="C:extracellular space"/>
    <property type="evidence" value="ECO:0007669"/>
    <property type="project" value="TreeGrafter"/>
</dbReference>
<dbReference type="SUPFAM" id="SSF57184">
    <property type="entry name" value="Growth factor receptor domain"/>
    <property type="match status" value="1"/>
</dbReference>
<evidence type="ECO:0000259" key="14">
    <source>
        <dbReference type="PROSITE" id="PS50026"/>
    </source>
</evidence>
<feature type="compositionally biased region" description="Low complexity" evidence="12">
    <location>
        <begin position="267"/>
        <end position="331"/>
    </location>
</feature>
<comment type="subcellular location">
    <subcellularLocation>
        <location evidence="1">Membrane</location>
        <topology evidence="1">Single-pass type I membrane protein</topology>
    </subcellularLocation>
</comment>
<evidence type="ECO:0000256" key="6">
    <source>
        <dbReference type="ARBA" id="ARBA00022837"/>
    </source>
</evidence>
<evidence type="ECO:0000256" key="3">
    <source>
        <dbReference type="ARBA" id="ARBA00022692"/>
    </source>
</evidence>
<keyword evidence="5" id="KW-0677">Repeat</keyword>
<evidence type="ECO:0000256" key="8">
    <source>
        <dbReference type="ARBA" id="ARBA00023136"/>
    </source>
</evidence>
<dbReference type="PROSITE" id="PS00010">
    <property type="entry name" value="ASX_HYDROXYL"/>
    <property type="match status" value="2"/>
</dbReference>
<dbReference type="InterPro" id="IPR000152">
    <property type="entry name" value="EGF-type_Asp/Asn_hydroxyl_site"/>
</dbReference>
<dbReference type="InterPro" id="IPR009030">
    <property type="entry name" value="Growth_fac_rcpt_cys_sf"/>
</dbReference>
<dbReference type="InterPro" id="IPR024731">
    <property type="entry name" value="NELL2-like_EGF"/>
</dbReference>
<evidence type="ECO:0000256" key="1">
    <source>
        <dbReference type="ARBA" id="ARBA00004479"/>
    </source>
</evidence>
<feature type="transmembrane region" description="Helical" evidence="13">
    <location>
        <begin position="345"/>
        <end position="370"/>
    </location>
</feature>
<dbReference type="PANTHER" id="PTHR24042">
    <property type="entry name" value="NEL HOMOLOG"/>
    <property type="match status" value="1"/>
</dbReference>
<feature type="region of interest" description="Disordered" evidence="12">
    <location>
        <begin position="267"/>
        <end position="338"/>
    </location>
</feature>
<dbReference type="GO" id="GO:0048513">
    <property type="term" value="P:animal organ development"/>
    <property type="evidence" value="ECO:0007669"/>
    <property type="project" value="UniProtKB-ARBA"/>
</dbReference>
<accession>K1Q6W9</accession>
<evidence type="ECO:0000256" key="4">
    <source>
        <dbReference type="ARBA" id="ARBA00022729"/>
    </source>
</evidence>